<dbReference type="Proteomes" id="UP000182975">
    <property type="component" value="Unassembled WGS sequence"/>
</dbReference>
<dbReference type="OrthoDB" id="8585334at2"/>
<gene>
    <name evidence="1" type="ORF">SAMN02910314_01308</name>
    <name evidence="2" type="ORF">SAMN02910314_01932</name>
</gene>
<dbReference type="KEGG" id="ddt:AAY81_04015"/>
<dbReference type="RefSeq" id="WP_066661655.1">
    <property type="nucleotide sequence ID" value="NZ_CP011402.1"/>
</dbReference>
<dbReference type="STRING" id="79604.AAY81_04015"/>
<dbReference type="AlphaFoldDB" id="A0A172RXL9"/>
<organism evidence="1 3">
    <name type="scientific">Denitrobacterium detoxificans</name>
    <dbReference type="NCBI Taxonomy" id="79604"/>
    <lineage>
        <taxon>Bacteria</taxon>
        <taxon>Bacillati</taxon>
        <taxon>Actinomycetota</taxon>
        <taxon>Coriobacteriia</taxon>
        <taxon>Eggerthellales</taxon>
        <taxon>Eggerthellaceae</taxon>
        <taxon>Denitrobacterium</taxon>
    </lineage>
</organism>
<accession>A0A172RXL9</accession>
<evidence type="ECO:0000313" key="2">
    <source>
        <dbReference type="EMBL" id="SEP01754.1"/>
    </source>
</evidence>
<reference evidence="3" key="2">
    <citation type="submission" date="2016-10" db="EMBL/GenBank/DDBJ databases">
        <authorList>
            <person name="Varghese N."/>
        </authorList>
    </citation>
    <scope>NUCLEOTIDE SEQUENCE [LARGE SCALE GENOMIC DNA]</scope>
    <source>
        <strain evidence="3">DSM 21843</strain>
    </source>
</reference>
<protein>
    <submittedName>
        <fullName evidence="1">Uncharacterized protein</fullName>
    </submittedName>
</protein>
<name>A0A172RXL9_9ACTN</name>
<evidence type="ECO:0000313" key="3">
    <source>
        <dbReference type="Proteomes" id="UP000182975"/>
    </source>
</evidence>
<dbReference type="EMBL" id="FOEC01000019">
    <property type="protein sequence ID" value="SEP01754.1"/>
    <property type="molecule type" value="Genomic_DNA"/>
</dbReference>
<reference evidence="1" key="1">
    <citation type="submission" date="2016-10" db="EMBL/GenBank/DDBJ databases">
        <authorList>
            <person name="de Groot N.N."/>
        </authorList>
    </citation>
    <scope>NUCLEOTIDE SEQUENCE [LARGE SCALE GENOMIC DNA]</scope>
    <source>
        <strain evidence="1">DSM 21843</strain>
    </source>
</reference>
<dbReference type="EMBL" id="FOEC01000007">
    <property type="protein sequence ID" value="SEO81822.1"/>
    <property type="molecule type" value="Genomic_DNA"/>
</dbReference>
<proteinExistence type="predicted"/>
<keyword evidence="3" id="KW-1185">Reference proteome</keyword>
<evidence type="ECO:0000313" key="1">
    <source>
        <dbReference type="EMBL" id="SEO81822.1"/>
    </source>
</evidence>
<sequence>MSKFTRAFLRGKPLDKDCQRAYGSGVEFRDENGNEYCGCYGLEDAGPGATNPECLECHALARAIDQETIEWAIGKAMKVVQE</sequence>